<keyword evidence="1" id="KW-0472">Membrane</keyword>
<dbReference type="Proteomes" id="UP000002519">
    <property type="component" value="Plasmid pO157"/>
</dbReference>
<geneLocation type="plasmid" evidence="2 3">
    <name>pO157</name>
</geneLocation>
<accession>Q9ZGV4</accession>
<dbReference type="AlphaFoldDB" id="Q9ZGV4"/>
<keyword evidence="2" id="KW-0614">Plasmid</keyword>
<evidence type="ECO:0000256" key="1">
    <source>
        <dbReference type="SAM" id="Phobius"/>
    </source>
</evidence>
<dbReference type="OMA" id="CINCFGH"/>
<keyword evidence="1" id="KW-1133">Transmembrane helix</keyword>
<organism evidence="2 3">
    <name type="scientific">Escherichia coli O157:H7</name>
    <dbReference type="NCBI Taxonomy" id="83334"/>
    <lineage>
        <taxon>Bacteria</taxon>
        <taxon>Pseudomonadati</taxon>
        <taxon>Pseudomonadota</taxon>
        <taxon>Gammaproteobacteria</taxon>
        <taxon>Enterobacterales</taxon>
        <taxon>Enterobacteriaceae</taxon>
        <taxon>Escherichia</taxon>
    </lineage>
</organism>
<keyword evidence="1" id="KW-0812">Transmembrane</keyword>
<name>Q9ZGV4_ECO57</name>
<protein>
    <submittedName>
        <fullName evidence="2">Uncharacterized protein</fullName>
    </submittedName>
</protein>
<dbReference type="PIR" id="T42112">
    <property type="entry name" value="T42112"/>
</dbReference>
<evidence type="ECO:0000313" key="2">
    <source>
        <dbReference type="EMBL" id="AAC70080.1"/>
    </source>
</evidence>
<feature type="transmembrane region" description="Helical" evidence="1">
    <location>
        <begin position="7"/>
        <end position="39"/>
    </location>
</feature>
<gene>
    <name evidence="2" type="ORF">Z_L7012</name>
</gene>
<evidence type="ECO:0000313" key="3">
    <source>
        <dbReference type="Proteomes" id="UP000002519"/>
    </source>
</evidence>
<proteinExistence type="predicted"/>
<dbReference type="EMBL" id="AF074613">
    <property type="protein sequence ID" value="AAC70080.1"/>
    <property type="molecule type" value="Genomic_DNA"/>
</dbReference>
<sequence length="95" mass="11339">MLNKHPFLGVFLIFLGFKFLSIKIITRISVLFMYIYIYFCDEFKPQCSHSPCCVMKHFRNGYRVCINCFSHVVANTFSGNFRYFIVIHFISYKII</sequence>
<reference evidence="2 3" key="1">
    <citation type="journal article" date="1998" name="Nucleic Acids Res.">
        <title>The complete DNA sequence and analysis of the large virulence plasmid of Escherichia coli O157:H7.</title>
        <authorList>
            <person name="Burland V."/>
            <person name="Shao Y."/>
            <person name="Perna N.T."/>
            <person name="Plunkett G."/>
            <person name="Sofia H.J."/>
            <person name="Blattner F.R."/>
        </authorList>
    </citation>
    <scope>NUCLEOTIDE SEQUENCE [LARGE SCALE GENOMIC DNA]</scope>
    <source>
        <strain evidence="3">O157:H7 / EDL933 / ATCC 700927 / EHEC</strain>
    </source>
</reference>
<dbReference type="KEGG" id="ece:Z_L7012"/>